<reference evidence="1" key="1">
    <citation type="journal article" date="2021" name="mSystems">
        <title>Bacteria and Archaea Synergistically Convert Glycine Betaine to Biogenic Methane in the Formosa Cold Seep of the South China Sea.</title>
        <authorList>
            <person name="Li L."/>
            <person name="Zhang W."/>
            <person name="Zhang S."/>
            <person name="Song L."/>
            <person name="Sun Q."/>
            <person name="Zhang H."/>
            <person name="Xiang H."/>
            <person name="Dong X."/>
        </authorList>
    </citation>
    <scope>NUCLEOTIDE SEQUENCE</scope>
    <source>
        <strain evidence="1">LLY</strain>
    </source>
</reference>
<dbReference type="RefSeq" id="WP_250868355.1">
    <property type="nucleotide sequence ID" value="NZ_JAGSOI010000031.1"/>
</dbReference>
<dbReference type="EMBL" id="JAGSOI010000031">
    <property type="protein sequence ID" value="MCM1987004.1"/>
    <property type="molecule type" value="Genomic_DNA"/>
</dbReference>
<name>A0A9E4ZHF5_9EURY</name>
<protein>
    <submittedName>
        <fullName evidence="1">WbqC family protein</fullName>
    </submittedName>
</protein>
<accession>A0A9E4ZHF5</accession>
<dbReference type="Proteomes" id="UP001056766">
    <property type="component" value="Unassembled WGS sequence"/>
</dbReference>
<organism evidence="1 2">
    <name type="scientific">Methanococcoides seepicolus</name>
    <dbReference type="NCBI Taxonomy" id="2828780"/>
    <lineage>
        <taxon>Archaea</taxon>
        <taxon>Methanobacteriati</taxon>
        <taxon>Methanobacteriota</taxon>
        <taxon>Stenosarchaea group</taxon>
        <taxon>Methanomicrobia</taxon>
        <taxon>Methanosarcinales</taxon>
        <taxon>Methanosarcinaceae</taxon>
        <taxon>Methanococcoides</taxon>
    </lineage>
</organism>
<proteinExistence type="predicted"/>
<dbReference type="AlphaFoldDB" id="A0A9E4ZHF5"/>
<evidence type="ECO:0000313" key="1">
    <source>
        <dbReference type="EMBL" id="MCM1987004.1"/>
    </source>
</evidence>
<gene>
    <name evidence="1" type="ORF">KDK67_08385</name>
</gene>
<reference evidence="1" key="2">
    <citation type="submission" date="2021-04" db="EMBL/GenBank/DDBJ databases">
        <authorList>
            <person name="Dong X."/>
        </authorList>
    </citation>
    <scope>NUCLEOTIDE SEQUENCE</scope>
    <source>
        <strain evidence="1">LLY</strain>
    </source>
</reference>
<evidence type="ECO:0000313" key="2">
    <source>
        <dbReference type="Proteomes" id="UP001056766"/>
    </source>
</evidence>
<comment type="caution">
    <text evidence="1">The sequence shown here is derived from an EMBL/GenBank/DDBJ whole genome shotgun (WGS) entry which is preliminary data.</text>
</comment>
<sequence>MIVGIHQPNYLPYFGFFDKIKKCDVFIIYDDAQFNKSDFQHRNRIRIYHGWKWLTVPVETKHIPIDQIKINNDIKISGMDWSEAHFKEIHDNYKNASYYHEYKNAIQEIYEQPYDHLIDLNMKLIDFFIRSFDIDTEIVYSSEFGFSSISTEKIVNLVSEVGGDTYLSGSMGKNYLDFGQFDDHDIQVLFQEFEPPVYQQQYAGFIPNMSAMDILLNKGQKVDEHAKETN</sequence>
<dbReference type="InterPro" id="IPR014985">
    <property type="entry name" value="WbqC"/>
</dbReference>
<dbReference type="Pfam" id="PF08889">
    <property type="entry name" value="WbqC"/>
    <property type="match status" value="1"/>
</dbReference>
<keyword evidence="2" id="KW-1185">Reference proteome</keyword>